<dbReference type="InterPro" id="IPR008917">
    <property type="entry name" value="TF_DNA-bd_sf"/>
</dbReference>
<protein>
    <submittedName>
        <fullName evidence="7">Basic leucine zipper domain-containing protein</fullName>
    </submittedName>
</protein>
<organism evidence="6 7">
    <name type="scientific">Meloidogyne floridensis</name>
    <dbReference type="NCBI Taxonomy" id="298350"/>
    <lineage>
        <taxon>Eukaryota</taxon>
        <taxon>Metazoa</taxon>
        <taxon>Ecdysozoa</taxon>
        <taxon>Nematoda</taxon>
        <taxon>Chromadorea</taxon>
        <taxon>Rhabditida</taxon>
        <taxon>Tylenchina</taxon>
        <taxon>Tylenchomorpha</taxon>
        <taxon>Tylenchoidea</taxon>
        <taxon>Meloidogynidae</taxon>
        <taxon>Meloidogyninae</taxon>
        <taxon>Meloidogyne</taxon>
    </lineage>
</organism>
<feature type="coiled-coil region" evidence="4">
    <location>
        <begin position="205"/>
        <end position="246"/>
    </location>
</feature>
<name>A0A915NC28_9BILA</name>
<dbReference type="GO" id="GO:0000981">
    <property type="term" value="F:DNA-binding transcription factor activity, RNA polymerase II-specific"/>
    <property type="evidence" value="ECO:0007669"/>
    <property type="project" value="TreeGrafter"/>
</dbReference>
<dbReference type="GO" id="GO:0005634">
    <property type="term" value="C:nucleus"/>
    <property type="evidence" value="ECO:0007669"/>
    <property type="project" value="TreeGrafter"/>
</dbReference>
<keyword evidence="6" id="KW-1185">Reference proteome</keyword>
<sequence>MLYSSTLNNFVSSSSEKNNFIVDTLQDEFVPQQFFKNFENDLTAPPTQSFPFLTNINASASIKNTSTTNLNQNNKYYFTQTEKEEKFCSDNGSCWWLLPPPNSPYNSPSDFISSPEKNISSPDSNISNNSSCKLFGGSQQNSFELDKNNEIPLEDWELTRLTVRELNQKLAGQDRSIVSALKQKRRTLKNRGYALNCRARRLKNQQQLEEENARLKIIINQQANLLAEYERKLGRETQQLQFVERSKKLNKRRIDLGSEQHNSIPIEFHQQMSSSSSNVYSNNLDLGQNLWNSFE</sequence>
<accession>A0A915NC28</accession>
<evidence type="ECO:0000313" key="7">
    <source>
        <dbReference type="WBParaSite" id="scf7180000416829.g702"/>
    </source>
</evidence>
<dbReference type="PANTHER" id="PTHR10129">
    <property type="entry name" value="TRANSCRIPTION FACTOR MAF"/>
    <property type="match status" value="1"/>
</dbReference>
<dbReference type="InterPro" id="IPR004826">
    <property type="entry name" value="bZIP_Maf"/>
</dbReference>
<feature type="domain" description="Basic leucine zipper" evidence="5">
    <location>
        <begin position="154"/>
        <end position="231"/>
    </location>
</feature>
<evidence type="ECO:0000256" key="2">
    <source>
        <dbReference type="ARBA" id="ARBA00023125"/>
    </source>
</evidence>
<dbReference type="SUPFAM" id="SSF47454">
    <property type="entry name" value="A DNA-binding domain in eukaryotic transcription factors"/>
    <property type="match status" value="1"/>
</dbReference>
<proteinExistence type="predicted"/>
<dbReference type="InterPro" id="IPR024874">
    <property type="entry name" value="Transcription_factor_Maf_fam"/>
</dbReference>
<dbReference type="PANTHER" id="PTHR10129:SF44">
    <property type="entry name" value="TRAFFIC JAM, ISOFORM C"/>
    <property type="match status" value="1"/>
</dbReference>
<dbReference type="WBParaSite" id="scf7180000416829.g702">
    <property type="protein sequence ID" value="scf7180000416829.g702"/>
    <property type="gene ID" value="scf7180000416829.g702"/>
</dbReference>
<evidence type="ECO:0000313" key="6">
    <source>
        <dbReference type="Proteomes" id="UP000887560"/>
    </source>
</evidence>
<keyword evidence="1" id="KW-0805">Transcription regulation</keyword>
<keyword evidence="4" id="KW-0175">Coiled coil</keyword>
<dbReference type="Proteomes" id="UP000887560">
    <property type="component" value="Unplaced"/>
</dbReference>
<evidence type="ECO:0000259" key="5">
    <source>
        <dbReference type="Pfam" id="PF03131"/>
    </source>
</evidence>
<evidence type="ECO:0000256" key="1">
    <source>
        <dbReference type="ARBA" id="ARBA00023015"/>
    </source>
</evidence>
<dbReference type="Gene3D" id="1.20.5.170">
    <property type="match status" value="1"/>
</dbReference>
<evidence type="ECO:0000256" key="4">
    <source>
        <dbReference type="SAM" id="Coils"/>
    </source>
</evidence>
<dbReference type="AlphaFoldDB" id="A0A915NC28"/>
<dbReference type="GO" id="GO:0000978">
    <property type="term" value="F:RNA polymerase II cis-regulatory region sequence-specific DNA binding"/>
    <property type="evidence" value="ECO:0007669"/>
    <property type="project" value="TreeGrafter"/>
</dbReference>
<keyword evidence="2" id="KW-0238">DNA-binding</keyword>
<reference evidence="7" key="1">
    <citation type="submission" date="2022-11" db="UniProtKB">
        <authorList>
            <consortium name="WormBaseParasite"/>
        </authorList>
    </citation>
    <scope>IDENTIFICATION</scope>
</reference>
<evidence type="ECO:0000256" key="3">
    <source>
        <dbReference type="ARBA" id="ARBA00023163"/>
    </source>
</evidence>
<dbReference type="Pfam" id="PF03131">
    <property type="entry name" value="bZIP_Maf"/>
    <property type="match status" value="1"/>
</dbReference>
<keyword evidence="3" id="KW-0804">Transcription</keyword>